<dbReference type="InterPro" id="IPR032675">
    <property type="entry name" value="LRR_dom_sf"/>
</dbReference>
<dbReference type="Gene3D" id="3.80.10.10">
    <property type="entry name" value="Ribonuclease Inhibitor"/>
    <property type="match status" value="1"/>
</dbReference>
<proteinExistence type="predicted"/>
<dbReference type="InParanoid" id="G4TBT9"/>
<evidence type="ECO:0000313" key="2">
    <source>
        <dbReference type="Proteomes" id="UP000007148"/>
    </source>
</evidence>
<evidence type="ECO:0000313" key="1">
    <source>
        <dbReference type="EMBL" id="CCA68791.1"/>
    </source>
</evidence>
<organism evidence="1 2">
    <name type="scientific">Serendipita indica (strain DSM 11827)</name>
    <name type="common">Root endophyte fungus</name>
    <name type="synonym">Piriformospora indica</name>
    <dbReference type="NCBI Taxonomy" id="1109443"/>
    <lineage>
        <taxon>Eukaryota</taxon>
        <taxon>Fungi</taxon>
        <taxon>Dikarya</taxon>
        <taxon>Basidiomycota</taxon>
        <taxon>Agaricomycotina</taxon>
        <taxon>Agaricomycetes</taxon>
        <taxon>Sebacinales</taxon>
        <taxon>Serendipitaceae</taxon>
        <taxon>Serendipita</taxon>
    </lineage>
</organism>
<dbReference type="HOGENOM" id="CLU_591985_0_0_1"/>
<dbReference type="Proteomes" id="UP000007148">
    <property type="component" value="Unassembled WGS sequence"/>
</dbReference>
<comment type="caution">
    <text evidence="1">The sequence shown here is derived from an EMBL/GenBank/DDBJ whole genome shotgun (WGS) entry which is preliminary data.</text>
</comment>
<keyword evidence="2" id="KW-1185">Reference proteome</keyword>
<sequence>MTLHPSLSSRPSSSRRAHLKNAVFLPIAGLLPWGKPRCIHSISKTTSIRTELPIELWLQIIELVLKPSFATDETFQPENLYFFCLSLIIHQFSNPSLAHSRLARCTLRLVSRSFKAMVDEVSPRVRSQWILSYSRDNATTYPPCIRLDKKFRNYEELSAGKPYPHPVQTLVLQDMPMRLGDQETGRLISGTIQRPSRLTTLHLSFMPAPSQTAEFPMSMLSALPSLQTLSVASHKDILLNGPLLLPNLVNLFLICQMVPTSDLSEWRFPSLATLSIDTRGWPQSTGTSILQQHCDLIGRHRETILSLRISPVMEREMRVRLRAHLEAMPRLESLATDFVYYNPFPHGSPAPPASLRSLVHISSSSLWTSQAIASVLVTIIEHTKSIDTLTLAEEPFRQTPGVDPNRTEKNTAALKRLHAICLSRKIAVYGNMGVKYCCVLKAMAQIGNLRLEQIQAWYPRGY</sequence>
<dbReference type="AlphaFoldDB" id="G4TBT9"/>
<name>G4TBT9_SERID</name>
<dbReference type="OrthoDB" id="3265845at2759"/>
<reference evidence="1 2" key="1">
    <citation type="journal article" date="2011" name="PLoS Pathog.">
        <title>Endophytic Life Strategies Decoded by Genome and Transcriptome Analyses of the Mutualistic Root Symbiont Piriformospora indica.</title>
        <authorList>
            <person name="Zuccaro A."/>
            <person name="Lahrmann U."/>
            <person name="Guldener U."/>
            <person name="Langen G."/>
            <person name="Pfiffi S."/>
            <person name="Biedenkopf D."/>
            <person name="Wong P."/>
            <person name="Samans B."/>
            <person name="Grimm C."/>
            <person name="Basiewicz M."/>
            <person name="Murat C."/>
            <person name="Martin F."/>
            <person name="Kogel K.H."/>
        </authorList>
    </citation>
    <scope>NUCLEOTIDE SEQUENCE [LARGE SCALE GENOMIC DNA]</scope>
    <source>
        <strain evidence="1 2">DSM 11827</strain>
    </source>
</reference>
<protein>
    <submittedName>
        <fullName evidence="1">Uncharacterized protein</fullName>
    </submittedName>
</protein>
<dbReference type="SUPFAM" id="SSF52047">
    <property type="entry name" value="RNI-like"/>
    <property type="match status" value="1"/>
</dbReference>
<dbReference type="EMBL" id="CAFZ01000040">
    <property type="protein sequence ID" value="CCA68791.1"/>
    <property type="molecule type" value="Genomic_DNA"/>
</dbReference>
<accession>G4TBT9</accession>
<gene>
    <name evidence="1" type="ORF">PIIN_02653</name>
</gene>